<dbReference type="RefSeq" id="WP_135075237.1">
    <property type="nucleotide sequence ID" value="NZ_CP038267.1"/>
</dbReference>
<evidence type="ECO:0000313" key="2">
    <source>
        <dbReference type="EMBL" id="QBR91945.1"/>
    </source>
</evidence>
<sequence length="355" mass="39061">MLFTASTVKDSPENTRFFVAANLASGVDHMVVFLDDPRDPVQQDVAAELAAHPHVTCIPTDRAWWQGDRPNRLNVRQRINANLVVALLADVPDAQWVVHVDGDEVVHADADALASVPPDTGALWLSPLEAVSTLEAPQRPTLFKRLLEAEDLQLLTVLGVLDAPTNQAYFHGHVLGKSGVRPRAGLHLTLHDSVHPDGRRLRSPERFEHPGLSVLHYDAVSGQEFIRKWTAMVAAGPTSLRPDRAPVAMALRSLVGKGLDPAVAETYLRAVYERTTQDAVETLADLRLLEQVDPTLGTHRPAELSAATRSALEQGLDRLREEPKRPFHINHSEPEAAEEAGTLDRLRRRIGRSQA</sequence>
<evidence type="ECO:0000313" key="3">
    <source>
        <dbReference type="Proteomes" id="UP000294894"/>
    </source>
</evidence>
<evidence type="ECO:0008006" key="4">
    <source>
        <dbReference type="Google" id="ProtNLM"/>
    </source>
</evidence>
<feature type="compositionally biased region" description="Basic residues" evidence="1">
    <location>
        <begin position="346"/>
        <end position="355"/>
    </location>
</feature>
<dbReference type="OrthoDB" id="3766331at2"/>
<keyword evidence="3" id="KW-1185">Reference proteome</keyword>
<protein>
    <recommendedName>
        <fullName evidence="4">Glycosyltransferase family 2 protein</fullName>
    </recommendedName>
</protein>
<gene>
    <name evidence="2" type="ORF">EXE57_06385</name>
</gene>
<dbReference type="Proteomes" id="UP000294894">
    <property type="component" value="Chromosome"/>
</dbReference>
<name>A0A4P7GJ08_9ACTN</name>
<proteinExistence type="predicted"/>
<evidence type="ECO:0000256" key="1">
    <source>
        <dbReference type="SAM" id="MobiDB-lite"/>
    </source>
</evidence>
<feature type="compositionally biased region" description="Basic and acidic residues" evidence="1">
    <location>
        <begin position="323"/>
        <end position="334"/>
    </location>
</feature>
<accession>A0A4P7GJ08</accession>
<dbReference type="KEGG" id="noy:EXE57_06385"/>
<dbReference type="EMBL" id="CP038267">
    <property type="protein sequence ID" value="QBR91945.1"/>
    <property type="molecule type" value="Genomic_DNA"/>
</dbReference>
<organism evidence="2 3">
    <name type="scientific">Nocardioides euryhalodurans</name>
    <dbReference type="NCBI Taxonomy" id="2518370"/>
    <lineage>
        <taxon>Bacteria</taxon>
        <taxon>Bacillati</taxon>
        <taxon>Actinomycetota</taxon>
        <taxon>Actinomycetes</taxon>
        <taxon>Propionibacteriales</taxon>
        <taxon>Nocardioidaceae</taxon>
        <taxon>Nocardioides</taxon>
    </lineage>
</organism>
<dbReference type="AlphaFoldDB" id="A0A4P7GJ08"/>
<dbReference type="Pfam" id="PF13704">
    <property type="entry name" value="Glyco_tranf_2_4"/>
    <property type="match status" value="1"/>
</dbReference>
<reference evidence="2 3" key="1">
    <citation type="submission" date="2019-03" db="EMBL/GenBank/DDBJ databases">
        <title>Three New Species of Nocardioides, Nocardioides euryhalodurans sp. nov., Nocardioides seonyuensis sp. nov. and Nocardioides eburneoflavus sp. nov., Iolated from Soil.</title>
        <authorList>
            <person name="Roh S.G."/>
            <person name="Lee C."/>
            <person name="Kim M.-K."/>
            <person name="Kim S.B."/>
        </authorList>
    </citation>
    <scope>NUCLEOTIDE SEQUENCE [LARGE SCALE GENOMIC DNA]</scope>
    <source>
        <strain evidence="2 3">MMS17-SY117</strain>
    </source>
</reference>
<feature type="region of interest" description="Disordered" evidence="1">
    <location>
        <begin position="323"/>
        <end position="355"/>
    </location>
</feature>